<proteinExistence type="predicted"/>
<dbReference type="Proteomes" id="UP001596364">
    <property type="component" value="Unassembled WGS sequence"/>
</dbReference>
<evidence type="ECO:0000256" key="1">
    <source>
        <dbReference type="SAM" id="SignalP"/>
    </source>
</evidence>
<dbReference type="EMBL" id="JBHSUS010000001">
    <property type="protein sequence ID" value="MFC6440051.1"/>
    <property type="molecule type" value="Genomic_DNA"/>
</dbReference>
<protein>
    <recommendedName>
        <fullName evidence="4">PEP-CTERM protein-sorting domain-containing protein</fullName>
    </recommendedName>
</protein>
<gene>
    <name evidence="2" type="ORF">ACFP85_07810</name>
</gene>
<feature type="signal peptide" evidence="1">
    <location>
        <begin position="1"/>
        <end position="29"/>
    </location>
</feature>
<dbReference type="RefSeq" id="WP_131256940.1">
    <property type="nucleotide sequence ID" value="NZ_JBHSUS010000001.1"/>
</dbReference>
<evidence type="ECO:0000313" key="2">
    <source>
        <dbReference type="EMBL" id="MFC6440051.1"/>
    </source>
</evidence>
<organism evidence="2 3">
    <name type="scientific">Pseudobowmanella zhangzhouensis</name>
    <dbReference type="NCBI Taxonomy" id="1537679"/>
    <lineage>
        <taxon>Bacteria</taxon>
        <taxon>Pseudomonadati</taxon>
        <taxon>Pseudomonadota</taxon>
        <taxon>Gammaproteobacteria</taxon>
        <taxon>Alteromonadales</taxon>
        <taxon>Alteromonadaceae</taxon>
    </lineage>
</organism>
<accession>A0ABW1XKF9</accession>
<keyword evidence="3" id="KW-1185">Reference proteome</keyword>
<evidence type="ECO:0000313" key="3">
    <source>
        <dbReference type="Proteomes" id="UP001596364"/>
    </source>
</evidence>
<feature type="chain" id="PRO_5046321699" description="PEP-CTERM protein-sorting domain-containing protein" evidence="1">
    <location>
        <begin position="30"/>
        <end position="276"/>
    </location>
</feature>
<comment type="caution">
    <text evidence="2">The sequence shown here is derived from an EMBL/GenBank/DDBJ whole genome shotgun (WGS) entry which is preliminary data.</text>
</comment>
<reference evidence="3" key="1">
    <citation type="journal article" date="2019" name="Int. J. Syst. Evol. Microbiol.">
        <title>The Global Catalogue of Microorganisms (GCM) 10K type strain sequencing project: providing services to taxonomists for standard genome sequencing and annotation.</title>
        <authorList>
            <consortium name="The Broad Institute Genomics Platform"/>
            <consortium name="The Broad Institute Genome Sequencing Center for Infectious Disease"/>
            <person name="Wu L."/>
            <person name="Ma J."/>
        </authorList>
    </citation>
    <scope>NUCLEOTIDE SEQUENCE [LARGE SCALE GENOMIC DNA]</scope>
    <source>
        <strain evidence="3">CGMCC 1.16031</strain>
    </source>
</reference>
<sequence>MNVTRNLSFKRTLLLTALFSLGVSPSLQAKLIAKSSGNSDSGNGDSYQVYVVNPTELTGYAPENNQNGILAQSQMLYSAPYFAYEINPIFATPYDDCGPAVWFYDDQGNAVYTSESECAYEFEVGEDILIQGRSLTFDSEAFTTYYNVGILDSNNIVVQTQSYLVENGIFESLFRWDDMMLDPGEYSVFVSLELRADKLENYTKFATIDPIGEISDDNNETFYSVRWLTDVNGTGNRASLFIVPATAASLPVSEPWPLGLWLLPLGLWGLQRRLRR</sequence>
<keyword evidence="1" id="KW-0732">Signal</keyword>
<name>A0ABW1XKF9_9ALTE</name>
<evidence type="ECO:0008006" key="4">
    <source>
        <dbReference type="Google" id="ProtNLM"/>
    </source>
</evidence>